<protein>
    <submittedName>
        <fullName evidence="2">U3 small nucleolar RNA-associated protein 4</fullName>
    </submittedName>
</protein>
<evidence type="ECO:0000313" key="2">
    <source>
        <dbReference type="WBParaSite" id="PS1159_v2.g13329.t1"/>
    </source>
</evidence>
<dbReference type="WBParaSite" id="PS1159_v2.g13329.t1">
    <property type="protein sequence ID" value="PS1159_v2.g13329.t1"/>
    <property type="gene ID" value="PS1159_v2.g13329"/>
</dbReference>
<proteinExistence type="predicted"/>
<dbReference type="Proteomes" id="UP000887580">
    <property type="component" value="Unplaced"/>
</dbReference>
<name>A0AC35F2Y2_9BILA</name>
<sequence length="733" mass="81432">MKKEPEYNLESFVERSNIYKEDGFIVNAFTVNKEIGKLAVLRRHDKKNATETKGLCKIEFYSTIDMPKMFFEKSVVIQETLVEGISWIGNTALACVCLDGSVITLSPFSTTKKRHQISATPFWCVARLSANEIVAGTDSGNVFLLKYVENQGNEFGDIIVGKQFSVGTDQRSLAISASEKIGLVAVGCLDKVYIINSVDGKSVTIQMQREHRRATIAWSLIFLGQNLLIGDSRGNVNVYNSLNGALIKNITSHQASVLALATDGDSVFASGVDYRIQQLRQVQDKNDWTTVGQRIIHENDVRAMTFVDKWLISGGAEHDILISKHLPPTYHPIKNIDWSISDGMKYQLLPTLFSLTVVERRRNSYDQIVPSKTVGVSSKTYVFEKSALSPNGLYIAASTCKALKIYSIKPGNPPRIGKIAQINAPGVVTAMVMTNDTVFYTVNNFELRKIDFETKEEVVLYESRTTSSVRKLLLSPDGKILAALTFRNDIFFLNPFSGKISEESKNFHHYSLREPIIDFCWNDQRGIVILSTTRNPLKLLFLNGKVQNFPAFNIFNESVNDKHVTEYPVAISSIIERRLIVVSNLRNYTVLEFDAELKGLVKYECSGPAAENGGVVTAAAATATTTSTATGENEVVNSKSPSATRLNRFVGNSRLFPQWAQALKDDEKEEDASATARKLMNGQVPTSSAAATNKSVLEEETLLFGKQRIFLCGTESEAPPTQVPFVIKRFNRN</sequence>
<organism evidence="1 2">
    <name type="scientific">Panagrolaimus sp. PS1159</name>
    <dbReference type="NCBI Taxonomy" id="55785"/>
    <lineage>
        <taxon>Eukaryota</taxon>
        <taxon>Metazoa</taxon>
        <taxon>Ecdysozoa</taxon>
        <taxon>Nematoda</taxon>
        <taxon>Chromadorea</taxon>
        <taxon>Rhabditida</taxon>
        <taxon>Tylenchina</taxon>
        <taxon>Panagrolaimomorpha</taxon>
        <taxon>Panagrolaimoidea</taxon>
        <taxon>Panagrolaimidae</taxon>
        <taxon>Panagrolaimus</taxon>
    </lineage>
</organism>
<accession>A0AC35F2Y2</accession>
<evidence type="ECO:0000313" key="1">
    <source>
        <dbReference type="Proteomes" id="UP000887580"/>
    </source>
</evidence>
<reference evidence="2" key="1">
    <citation type="submission" date="2022-11" db="UniProtKB">
        <authorList>
            <consortium name="WormBaseParasite"/>
        </authorList>
    </citation>
    <scope>IDENTIFICATION</scope>
</reference>